<evidence type="ECO:0000313" key="2">
    <source>
        <dbReference type="Proteomes" id="UP001189429"/>
    </source>
</evidence>
<proteinExistence type="predicted"/>
<sequence length="83" mass="9000">GPDELVRAVKAMQVFNGLDPGAHRHELSMAVAVLVKISAYSRPIELLSLRVTDALVPTLGSPRCAIHLRRAERGQPCRVGLCD</sequence>
<keyword evidence="2" id="KW-1185">Reference proteome</keyword>
<reference evidence="1" key="1">
    <citation type="submission" date="2023-10" db="EMBL/GenBank/DDBJ databases">
        <authorList>
            <person name="Chen Y."/>
            <person name="Shah S."/>
            <person name="Dougan E. K."/>
            <person name="Thang M."/>
            <person name="Chan C."/>
        </authorList>
    </citation>
    <scope>NUCLEOTIDE SEQUENCE [LARGE SCALE GENOMIC DNA]</scope>
</reference>
<accession>A0ABN9XES4</accession>
<organism evidence="1 2">
    <name type="scientific">Prorocentrum cordatum</name>
    <dbReference type="NCBI Taxonomy" id="2364126"/>
    <lineage>
        <taxon>Eukaryota</taxon>
        <taxon>Sar</taxon>
        <taxon>Alveolata</taxon>
        <taxon>Dinophyceae</taxon>
        <taxon>Prorocentrales</taxon>
        <taxon>Prorocentraceae</taxon>
        <taxon>Prorocentrum</taxon>
    </lineage>
</organism>
<evidence type="ECO:0000313" key="1">
    <source>
        <dbReference type="EMBL" id="CAK0896573.1"/>
    </source>
</evidence>
<comment type="caution">
    <text evidence="1">The sequence shown here is derived from an EMBL/GenBank/DDBJ whole genome shotgun (WGS) entry which is preliminary data.</text>
</comment>
<feature type="non-terminal residue" evidence="1">
    <location>
        <position position="1"/>
    </location>
</feature>
<dbReference type="EMBL" id="CAUYUJ010020211">
    <property type="protein sequence ID" value="CAK0896573.1"/>
    <property type="molecule type" value="Genomic_DNA"/>
</dbReference>
<protein>
    <submittedName>
        <fullName evidence="1">Uncharacterized protein</fullName>
    </submittedName>
</protein>
<gene>
    <name evidence="1" type="ORF">PCOR1329_LOCUS75017</name>
</gene>
<name>A0ABN9XES4_9DINO</name>
<feature type="non-terminal residue" evidence="1">
    <location>
        <position position="83"/>
    </location>
</feature>
<dbReference type="Proteomes" id="UP001189429">
    <property type="component" value="Unassembled WGS sequence"/>
</dbReference>